<dbReference type="SUPFAM" id="SSF53448">
    <property type="entry name" value="Nucleotide-diphospho-sugar transferases"/>
    <property type="match status" value="1"/>
</dbReference>
<protein>
    <recommendedName>
        <fullName evidence="4">2-C-methyl-D-erythritol 4-phosphate cytidylyltransferase</fullName>
    </recommendedName>
</protein>
<dbReference type="InterPro" id="IPR034683">
    <property type="entry name" value="IspD/TarI"/>
</dbReference>
<evidence type="ECO:0008006" key="4">
    <source>
        <dbReference type="Google" id="ProtNLM"/>
    </source>
</evidence>
<reference evidence="3" key="1">
    <citation type="submission" date="2018-05" db="EMBL/GenBank/DDBJ databases">
        <authorList>
            <person name="Lanie J.A."/>
            <person name="Ng W.-L."/>
            <person name="Kazmierczak K.M."/>
            <person name="Andrzejewski T.M."/>
            <person name="Davidsen T.M."/>
            <person name="Wayne K.J."/>
            <person name="Tettelin H."/>
            <person name="Glass J.I."/>
            <person name="Rusch D."/>
            <person name="Podicherti R."/>
            <person name="Tsui H.-C.T."/>
            <person name="Winkler M.E."/>
        </authorList>
    </citation>
    <scope>NUCLEOTIDE SEQUENCE</scope>
</reference>
<dbReference type="Pfam" id="PF01128">
    <property type="entry name" value="IspD"/>
    <property type="match status" value="1"/>
</dbReference>
<dbReference type="PANTHER" id="PTHR32125">
    <property type="entry name" value="2-C-METHYL-D-ERYTHRITOL 4-PHOSPHATE CYTIDYLYLTRANSFERASE, CHLOROPLASTIC"/>
    <property type="match status" value="1"/>
</dbReference>
<gene>
    <name evidence="3" type="ORF">METZ01_LOCUS417367</name>
</gene>
<dbReference type="PANTHER" id="PTHR32125:SF4">
    <property type="entry name" value="2-C-METHYL-D-ERYTHRITOL 4-PHOSPHATE CYTIDYLYLTRANSFERASE, CHLOROPLASTIC"/>
    <property type="match status" value="1"/>
</dbReference>
<evidence type="ECO:0000256" key="2">
    <source>
        <dbReference type="ARBA" id="ARBA00022695"/>
    </source>
</evidence>
<organism evidence="3">
    <name type="scientific">marine metagenome</name>
    <dbReference type="NCBI Taxonomy" id="408172"/>
    <lineage>
        <taxon>unclassified sequences</taxon>
        <taxon>metagenomes</taxon>
        <taxon>ecological metagenomes</taxon>
    </lineage>
</organism>
<evidence type="ECO:0000256" key="1">
    <source>
        <dbReference type="ARBA" id="ARBA00022679"/>
    </source>
</evidence>
<accession>A0A382X0L7</accession>
<keyword evidence="2" id="KW-0548">Nucleotidyltransferase</keyword>
<dbReference type="InterPro" id="IPR050088">
    <property type="entry name" value="IspD/TarI_cytidylyltransf_bact"/>
</dbReference>
<keyword evidence="1" id="KW-0808">Transferase</keyword>
<dbReference type="Gene3D" id="3.90.550.10">
    <property type="entry name" value="Spore Coat Polysaccharide Biosynthesis Protein SpsA, Chain A"/>
    <property type="match status" value="1"/>
</dbReference>
<evidence type="ECO:0000313" key="3">
    <source>
        <dbReference type="EMBL" id="SVD64513.1"/>
    </source>
</evidence>
<name>A0A382X0L7_9ZZZZ</name>
<dbReference type="EMBL" id="UINC01163935">
    <property type="protein sequence ID" value="SVD64513.1"/>
    <property type="molecule type" value="Genomic_DNA"/>
</dbReference>
<proteinExistence type="predicted"/>
<dbReference type="InterPro" id="IPR029044">
    <property type="entry name" value="Nucleotide-diphossugar_trans"/>
</dbReference>
<sequence length="115" mass="13296">IIDRLITDISSHDVGGILALPCFETMKRVNNSNEVEETINRETIWRAQTPQVFKYQKLLLAIEKVINENIFITDEAMAMELSNHKPIVILGDENNIKITHKTDLKYLELFLEKTL</sequence>
<dbReference type="AlphaFoldDB" id="A0A382X0L7"/>
<feature type="non-terminal residue" evidence="3">
    <location>
        <position position="1"/>
    </location>
</feature>
<dbReference type="GO" id="GO:0050518">
    <property type="term" value="F:2-C-methyl-D-erythritol 4-phosphate cytidylyltransferase activity"/>
    <property type="evidence" value="ECO:0007669"/>
    <property type="project" value="TreeGrafter"/>
</dbReference>